<protein>
    <submittedName>
        <fullName evidence="5">Short-chain dehydrogenase</fullName>
    </submittedName>
</protein>
<feature type="transmembrane region" description="Helical" evidence="3">
    <location>
        <begin position="312"/>
        <end position="332"/>
    </location>
</feature>
<reference evidence="5 6" key="1">
    <citation type="submission" date="2017-03" db="EMBL/GenBank/DDBJ databases">
        <title>Whole genome sequence of Micromonospora wenchangensis, isolated from mangrove soil.</title>
        <authorList>
            <person name="Yang H."/>
        </authorList>
    </citation>
    <scope>NUCLEOTIDE SEQUENCE [LARGE SCALE GENOMIC DNA]</scope>
    <source>
        <strain evidence="5 6">CCTCC AA 2012002</strain>
    </source>
</reference>
<keyword evidence="3" id="KW-0472">Membrane</keyword>
<dbReference type="RefSeq" id="WP_088646265.1">
    <property type="nucleotide sequence ID" value="NZ_MZMV01000049.1"/>
</dbReference>
<evidence type="ECO:0000256" key="2">
    <source>
        <dbReference type="ARBA" id="ARBA00023002"/>
    </source>
</evidence>
<dbReference type="Pfam" id="PF00106">
    <property type="entry name" value="adh_short"/>
    <property type="match status" value="1"/>
</dbReference>
<dbReference type="InterPro" id="IPR002347">
    <property type="entry name" value="SDR_fam"/>
</dbReference>
<dbReference type="SMART" id="SM00822">
    <property type="entry name" value="PKS_KR"/>
    <property type="match status" value="1"/>
</dbReference>
<dbReference type="PROSITE" id="PS00061">
    <property type="entry name" value="ADH_SHORT"/>
    <property type="match status" value="1"/>
</dbReference>
<evidence type="ECO:0000256" key="1">
    <source>
        <dbReference type="ARBA" id="ARBA00006484"/>
    </source>
</evidence>
<dbReference type="InterPro" id="IPR057326">
    <property type="entry name" value="KR_dom"/>
</dbReference>
<dbReference type="InterPro" id="IPR020904">
    <property type="entry name" value="Sc_DH/Rdtase_CS"/>
</dbReference>
<evidence type="ECO:0000256" key="3">
    <source>
        <dbReference type="SAM" id="Phobius"/>
    </source>
</evidence>
<evidence type="ECO:0000313" key="5">
    <source>
        <dbReference type="EMBL" id="OWV02917.1"/>
    </source>
</evidence>
<dbReference type="AlphaFoldDB" id="A0A246RGF2"/>
<dbReference type="InterPro" id="IPR036291">
    <property type="entry name" value="NAD(P)-bd_dom_sf"/>
</dbReference>
<gene>
    <name evidence="5" type="ORF">B5D80_24435</name>
</gene>
<dbReference type="PANTHER" id="PTHR44196:SF1">
    <property type="entry name" value="DEHYDROGENASE_REDUCTASE SDR FAMILY MEMBER 7B"/>
    <property type="match status" value="1"/>
</dbReference>
<sequence length="337" mass="35069">MSRVVVVTGATSGIGRAAAREFAGRGDRVVLAARSPESLAEVRRECHDAGAGRVRTVPTDVTDPDALDALADTAVREFGRIDVWVHTAAVMAYGRFEELPAAVFDRVVRTDLLGAAGVVRVALRRFRAAGGGTLILTGSVLGHVTAPYMSGYVTSKWGLQGLVRTVQQEARELPGVHVCLVTPGSVDTPVYQRAANYLGRAGRPPLPVTTPQRVARAVARCADRPRREVSVGRVNLLMRGGFILLPGVYDALVGPLMRRGGLTGQAVAPHDGVVFVPDPAGAAVRGGWLPELSALLRGATTSRTATAVGTGVAVAAGTALAVGTALAAGGAARRRRR</sequence>
<organism evidence="5 6">
    <name type="scientific">Micromonospora wenchangensis</name>
    <dbReference type="NCBI Taxonomy" id="1185415"/>
    <lineage>
        <taxon>Bacteria</taxon>
        <taxon>Bacillati</taxon>
        <taxon>Actinomycetota</taxon>
        <taxon>Actinomycetes</taxon>
        <taxon>Micromonosporales</taxon>
        <taxon>Micromonosporaceae</taxon>
        <taxon>Micromonospora</taxon>
    </lineage>
</organism>
<proteinExistence type="inferred from homology"/>
<evidence type="ECO:0000313" key="6">
    <source>
        <dbReference type="Proteomes" id="UP000197174"/>
    </source>
</evidence>
<dbReference type="GO" id="GO:0016491">
    <property type="term" value="F:oxidoreductase activity"/>
    <property type="evidence" value="ECO:0007669"/>
    <property type="project" value="UniProtKB-KW"/>
</dbReference>
<dbReference type="PANTHER" id="PTHR44196">
    <property type="entry name" value="DEHYDROGENASE/REDUCTASE SDR FAMILY MEMBER 7B"/>
    <property type="match status" value="1"/>
</dbReference>
<dbReference type="OrthoDB" id="5242868at2"/>
<dbReference type="Gene3D" id="3.40.50.720">
    <property type="entry name" value="NAD(P)-binding Rossmann-like Domain"/>
    <property type="match status" value="1"/>
</dbReference>
<accession>A0A246RGF2</accession>
<comment type="similarity">
    <text evidence="1">Belongs to the short-chain dehydrogenases/reductases (SDR) family.</text>
</comment>
<dbReference type="Proteomes" id="UP000197174">
    <property type="component" value="Unassembled WGS sequence"/>
</dbReference>
<dbReference type="EMBL" id="MZMV01000049">
    <property type="protein sequence ID" value="OWV02917.1"/>
    <property type="molecule type" value="Genomic_DNA"/>
</dbReference>
<keyword evidence="6" id="KW-1185">Reference proteome</keyword>
<feature type="domain" description="Ketoreductase" evidence="4">
    <location>
        <begin position="3"/>
        <end position="171"/>
    </location>
</feature>
<keyword evidence="2" id="KW-0560">Oxidoreductase</keyword>
<dbReference type="SUPFAM" id="SSF51735">
    <property type="entry name" value="NAD(P)-binding Rossmann-fold domains"/>
    <property type="match status" value="1"/>
</dbReference>
<keyword evidence="3" id="KW-0812">Transmembrane</keyword>
<dbReference type="PRINTS" id="PR00081">
    <property type="entry name" value="GDHRDH"/>
</dbReference>
<keyword evidence="3" id="KW-1133">Transmembrane helix</keyword>
<name>A0A246RGF2_9ACTN</name>
<dbReference type="GO" id="GO:0016020">
    <property type="term" value="C:membrane"/>
    <property type="evidence" value="ECO:0007669"/>
    <property type="project" value="TreeGrafter"/>
</dbReference>
<comment type="caution">
    <text evidence="5">The sequence shown here is derived from an EMBL/GenBank/DDBJ whole genome shotgun (WGS) entry which is preliminary data.</text>
</comment>
<evidence type="ECO:0000259" key="4">
    <source>
        <dbReference type="SMART" id="SM00822"/>
    </source>
</evidence>